<dbReference type="PANTHER" id="PTHR23151">
    <property type="entry name" value="DIHYDROLIPOAMIDE ACETYL/SUCCINYL-TRANSFERASE-RELATED"/>
    <property type="match status" value="1"/>
</dbReference>
<dbReference type="AlphaFoldDB" id="A0A845AY54"/>
<dbReference type="InterPro" id="IPR045257">
    <property type="entry name" value="E2/Pdx1"/>
</dbReference>
<evidence type="ECO:0000256" key="2">
    <source>
        <dbReference type="ARBA" id="ARBA00007317"/>
    </source>
</evidence>
<dbReference type="Pfam" id="PF00364">
    <property type="entry name" value="Biotin_lipoyl"/>
    <property type="match status" value="1"/>
</dbReference>
<protein>
    <recommendedName>
        <fullName evidence="4">Dihydrolipoamide acetyltransferase component of pyruvate dehydrogenase complex</fullName>
        <ecNumber evidence="4">2.3.1.-</ecNumber>
    </recommendedName>
</protein>
<evidence type="ECO:0000256" key="3">
    <source>
        <dbReference type="ARBA" id="ARBA00022823"/>
    </source>
</evidence>
<dbReference type="InterPro" id="IPR004167">
    <property type="entry name" value="PSBD"/>
</dbReference>
<organism evidence="7 8">
    <name type="scientific">Allopontixanthobacter sediminis</name>
    <dbReference type="NCBI Taxonomy" id="1689985"/>
    <lineage>
        <taxon>Bacteria</taxon>
        <taxon>Pseudomonadati</taxon>
        <taxon>Pseudomonadota</taxon>
        <taxon>Alphaproteobacteria</taxon>
        <taxon>Sphingomonadales</taxon>
        <taxon>Erythrobacteraceae</taxon>
        <taxon>Allopontixanthobacter</taxon>
    </lineage>
</organism>
<dbReference type="InterPro" id="IPR011053">
    <property type="entry name" value="Single_hybrid_motif"/>
</dbReference>
<reference evidence="7 8" key="1">
    <citation type="submission" date="2019-12" db="EMBL/GenBank/DDBJ databases">
        <title>Genomic-based taxomic classification of the family Erythrobacteraceae.</title>
        <authorList>
            <person name="Xu L."/>
        </authorList>
    </citation>
    <scope>NUCLEOTIDE SEQUENCE [LARGE SCALE GENOMIC DNA]</scope>
    <source>
        <strain evidence="7 8">KCTC 42453</strain>
    </source>
</reference>
<dbReference type="InterPro" id="IPR000089">
    <property type="entry name" value="Biotin_lipoyl"/>
</dbReference>
<keyword evidence="4" id="KW-0012">Acyltransferase</keyword>
<keyword evidence="8" id="KW-1185">Reference proteome</keyword>
<dbReference type="SUPFAM" id="SSF52777">
    <property type="entry name" value="CoA-dependent acyltransferases"/>
    <property type="match status" value="1"/>
</dbReference>
<name>A0A845AY54_9SPHN</name>
<comment type="cofactor">
    <cofactor evidence="1 4">
        <name>(R)-lipoate</name>
        <dbReference type="ChEBI" id="CHEBI:83088"/>
    </cofactor>
</comment>
<dbReference type="Gene3D" id="3.30.559.10">
    <property type="entry name" value="Chloramphenicol acetyltransferase-like domain"/>
    <property type="match status" value="1"/>
</dbReference>
<dbReference type="SUPFAM" id="SSF51230">
    <property type="entry name" value="Single hybrid motif"/>
    <property type="match status" value="1"/>
</dbReference>
<dbReference type="EMBL" id="WTYL01000001">
    <property type="protein sequence ID" value="MXP42856.1"/>
    <property type="molecule type" value="Genomic_DNA"/>
</dbReference>
<gene>
    <name evidence="7" type="ORF">GRI65_00125</name>
</gene>
<dbReference type="EC" id="2.3.1.-" evidence="4"/>
<keyword evidence="4" id="KW-0808">Transferase</keyword>
<dbReference type="Pfam" id="PF00198">
    <property type="entry name" value="2-oxoacid_dh"/>
    <property type="match status" value="1"/>
</dbReference>
<accession>A0A845AY54</accession>
<sequence length="467" mass="49181">MADLKPFTMPKWGIEMTEGTLAKWEVEEGKPYAKGDLLTLIETDKISNEVEAEADGCLLRLIAEEQETYDVGALLGVIGPVGTPSAEVDAFIAAFVPAGGSEAREVTAGPAPASKSELEAVKAGTIAEDVAISPAARIAAGAAGLAPADIAATGRNGRITRQDVDRAIAGRRAPTLVGVIDAPGQEEAFASPLARRIAVQNSLDLAGIEGTGPRGRICKADVLAKIDSNAPNAAEVAAVAASPTVNDGEVEIIKMSAMRRTIAQRLTSAKQDIPHIYLRRRVRVDRLIKLRDLAGKPGTINDYLIRACALALREVPAINIQVHGQEIHRFTRADIAVAVATDRGLITPIIRQADSFGVADIARQVAALAQRARSGKLEPSEYQGGTFSLSNLGSFGVEEFDAIINPPQGAILAVGRARPEPIEDDGAIRVVPVLHLSLSCDHRAIDGVDGAQFLEALANLIEAPDQL</sequence>
<dbReference type="RefSeq" id="WP_160754522.1">
    <property type="nucleotide sequence ID" value="NZ_WTYL01000001.1"/>
</dbReference>
<evidence type="ECO:0000259" key="5">
    <source>
        <dbReference type="PROSITE" id="PS50968"/>
    </source>
</evidence>
<dbReference type="SUPFAM" id="SSF47005">
    <property type="entry name" value="Peripheral subunit-binding domain of 2-oxo acid dehydrogenase complex"/>
    <property type="match status" value="2"/>
</dbReference>
<dbReference type="PROSITE" id="PS50968">
    <property type="entry name" value="BIOTINYL_LIPOYL"/>
    <property type="match status" value="1"/>
</dbReference>
<dbReference type="GO" id="GO:0016746">
    <property type="term" value="F:acyltransferase activity"/>
    <property type="evidence" value="ECO:0007669"/>
    <property type="project" value="UniProtKB-KW"/>
</dbReference>
<dbReference type="GO" id="GO:0045254">
    <property type="term" value="C:pyruvate dehydrogenase complex"/>
    <property type="evidence" value="ECO:0007669"/>
    <property type="project" value="InterPro"/>
</dbReference>
<comment type="caution">
    <text evidence="7">The sequence shown here is derived from an EMBL/GenBank/DDBJ whole genome shotgun (WGS) entry which is preliminary data.</text>
</comment>
<proteinExistence type="inferred from homology"/>
<evidence type="ECO:0000256" key="4">
    <source>
        <dbReference type="RuleBase" id="RU003423"/>
    </source>
</evidence>
<dbReference type="InterPro" id="IPR036625">
    <property type="entry name" value="E3-bd_dom_sf"/>
</dbReference>
<evidence type="ECO:0000313" key="7">
    <source>
        <dbReference type="EMBL" id="MXP42856.1"/>
    </source>
</evidence>
<dbReference type="GO" id="GO:0006086">
    <property type="term" value="P:pyruvate decarboxylation to acetyl-CoA"/>
    <property type="evidence" value="ECO:0007669"/>
    <property type="project" value="InterPro"/>
</dbReference>
<dbReference type="Proteomes" id="UP000431922">
    <property type="component" value="Unassembled WGS sequence"/>
</dbReference>
<keyword evidence="3 4" id="KW-0450">Lipoyl</keyword>
<dbReference type="InterPro" id="IPR023213">
    <property type="entry name" value="CAT-like_dom_sf"/>
</dbReference>
<evidence type="ECO:0000259" key="6">
    <source>
        <dbReference type="PROSITE" id="PS51826"/>
    </source>
</evidence>
<dbReference type="OrthoDB" id="9805770at2"/>
<dbReference type="Gene3D" id="4.10.320.10">
    <property type="entry name" value="E3-binding domain"/>
    <property type="match status" value="2"/>
</dbReference>
<dbReference type="PROSITE" id="PS51826">
    <property type="entry name" value="PSBD"/>
    <property type="match status" value="2"/>
</dbReference>
<evidence type="ECO:0000313" key="8">
    <source>
        <dbReference type="Proteomes" id="UP000431922"/>
    </source>
</evidence>
<dbReference type="CDD" id="cd06849">
    <property type="entry name" value="lipoyl_domain"/>
    <property type="match status" value="1"/>
</dbReference>
<feature type="domain" description="Peripheral subunit-binding (PSBD)" evidence="6">
    <location>
        <begin position="189"/>
        <end position="226"/>
    </location>
</feature>
<dbReference type="Pfam" id="PF02817">
    <property type="entry name" value="E3_binding"/>
    <property type="match status" value="2"/>
</dbReference>
<evidence type="ECO:0000256" key="1">
    <source>
        <dbReference type="ARBA" id="ARBA00001938"/>
    </source>
</evidence>
<dbReference type="Gene3D" id="2.40.50.100">
    <property type="match status" value="1"/>
</dbReference>
<dbReference type="InterPro" id="IPR001078">
    <property type="entry name" value="2-oxoacid_DH_actylTfrase"/>
</dbReference>
<feature type="domain" description="Peripheral subunit-binding (PSBD)" evidence="6">
    <location>
        <begin position="131"/>
        <end position="168"/>
    </location>
</feature>
<feature type="domain" description="Lipoyl-binding" evidence="5">
    <location>
        <begin position="4"/>
        <end position="79"/>
    </location>
</feature>
<comment type="similarity">
    <text evidence="2 4">Belongs to the 2-oxoacid dehydrogenase family.</text>
</comment>
<dbReference type="PANTHER" id="PTHR23151:SF90">
    <property type="entry name" value="DIHYDROLIPOYLLYSINE-RESIDUE ACETYLTRANSFERASE COMPONENT OF PYRUVATE DEHYDROGENASE COMPLEX, MITOCHONDRIAL-RELATED"/>
    <property type="match status" value="1"/>
</dbReference>